<accession>A0ABW1QTH1</accession>
<keyword evidence="2" id="KW-1185">Reference proteome</keyword>
<evidence type="ECO:0008006" key="3">
    <source>
        <dbReference type="Google" id="ProtNLM"/>
    </source>
</evidence>
<evidence type="ECO:0000313" key="1">
    <source>
        <dbReference type="EMBL" id="MFC6152588.1"/>
    </source>
</evidence>
<dbReference type="Proteomes" id="UP001596098">
    <property type="component" value="Unassembled WGS sequence"/>
</dbReference>
<name>A0ABW1QTH1_9ACTN</name>
<evidence type="ECO:0000313" key="2">
    <source>
        <dbReference type="Proteomes" id="UP001596098"/>
    </source>
</evidence>
<gene>
    <name evidence="1" type="ORF">ACFPWU_02780</name>
</gene>
<reference evidence="2" key="1">
    <citation type="journal article" date="2019" name="Int. J. Syst. Evol. Microbiol.">
        <title>The Global Catalogue of Microorganisms (GCM) 10K type strain sequencing project: providing services to taxonomists for standard genome sequencing and annotation.</title>
        <authorList>
            <consortium name="The Broad Institute Genomics Platform"/>
            <consortium name="The Broad Institute Genome Sequencing Center for Infectious Disease"/>
            <person name="Wu L."/>
            <person name="Ma J."/>
        </authorList>
    </citation>
    <scope>NUCLEOTIDE SEQUENCE [LARGE SCALE GENOMIC DNA]</scope>
    <source>
        <strain evidence="2">DFY28</strain>
    </source>
</reference>
<protein>
    <recommendedName>
        <fullName evidence="3">EfeO-type cupredoxin-like domain-containing protein</fullName>
    </recommendedName>
</protein>
<organism evidence="1 2">
    <name type="scientific">Nocardioides yefusunii</name>
    <dbReference type="NCBI Taxonomy" id="2500546"/>
    <lineage>
        <taxon>Bacteria</taxon>
        <taxon>Bacillati</taxon>
        <taxon>Actinomycetota</taxon>
        <taxon>Actinomycetes</taxon>
        <taxon>Propionibacteriales</taxon>
        <taxon>Nocardioidaceae</taxon>
        <taxon>Nocardioides</taxon>
    </lineage>
</organism>
<proteinExistence type="predicted"/>
<dbReference type="EMBL" id="JBHSQI010000002">
    <property type="protein sequence ID" value="MFC6152588.1"/>
    <property type="molecule type" value="Genomic_DNA"/>
</dbReference>
<dbReference type="RefSeq" id="WP_128219744.1">
    <property type="nucleotide sequence ID" value="NZ_CP034929.1"/>
</dbReference>
<dbReference type="SUPFAM" id="SSF49503">
    <property type="entry name" value="Cupredoxins"/>
    <property type="match status" value="1"/>
</dbReference>
<sequence length="135" mass="14189">MTARPVPHAHTVRSRRAPRLTVLASLVALGAVVLTGCSEDAEEPAGTGEPVVVKVTLTDDTISPVGEVVKVKPGEPVSVEITADHAGELHVHSNPEQSLAFEDGTVTREVTIDTPGSVDVESHDPATTVFRLQVQ</sequence>
<dbReference type="InterPro" id="IPR008972">
    <property type="entry name" value="Cupredoxin"/>
</dbReference>
<comment type="caution">
    <text evidence="1">The sequence shown here is derived from an EMBL/GenBank/DDBJ whole genome shotgun (WGS) entry which is preliminary data.</text>
</comment>